<gene>
    <name evidence="3" type="primary">LOC100901970</name>
</gene>
<evidence type="ECO:0000256" key="1">
    <source>
        <dbReference type="SAM" id="SignalP"/>
    </source>
</evidence>
<keyword evidence="2" id="KW-1185">Reference proteome</keyword>
<protein>
    <submittedName>
        <fullName evidence="3">Shematrin-like protein 1</fullName>
    </submittedName>
</protein>
<evidence type="ECO:0000313" key="3">
    <source>
        <dbReference type="RefSeq" id="XP_018494485.1"/>
    </source>
</evidence>
<dbReference type="AlphaFoldDB" id="A0AAJ7L3G8"/>
<dbReference type="RefSeq" id="XP_018494485.1">
    <property type="nucleotide sequence ID" value="XM_018638969.1"/>
</dbReference>
<feature type="chain" id="PRO_5042501287" evidence="1">
    <location>
        <begin position="20"/>
        <end position="76"/>
    </location>
</feature>
<keyword evidence="1" id="KW-0732">Signal</keyword>
<evidence type="ECO:0000313" key="2">
    <source>
        <dbReference type="Proteomes" id="UP000694867"/>
    </source>
</evidence>
<feature type="signal peptide" evidence="1">
    <location>
        <begin position="1"/>
        <end position="19"/>
    </location>
</feature>
<proteinExistence type="predicted"/>
<dbReference type="Proteomes" id="UP000694867">
    <property type="component" value="Unplaced"/>
</dbReference>
<reference evidence="3" key="1">
    <citation type="submission" date="2025-08" db="UniProtKB">
        <authorList>
            <consortium name="RefSeq"/>
        </authorList>
    </citation>
    <scope>IDENTIFICATION</scope>
</reference>
<dbReference type="GeneID" id="100901970"/>
<name>A0AAJ7L3G8_9ACAR</name>
<sequence length="76" mass="7821">MKSVIALIALVACIACASAGYVYTGGYAAPVASWGTPVSYGYGYPGYAPVTYPGYASYGYGGVYSPVYGAYGYGRK</sequence>
<accession>A0AAJ7L3G8</accession>
<dbReference type="KEGG" id="goe:100901970"/>
<organism evidence="2 3">
    <name type="scientific">Galendromus occidentalis</name>
    <name type="common">western predatory mite</name>
    <dbReference type="NCBI Taxonomy" id="34638"/>
    <lineage>
        <taxon>Eukaryota</taxon>
        <taxon>Metazoa</taxon>
        <taxon>Ecdysozoa</taxon>
        <taxon>Arthropoda</taxon>
        <taxon>Chelicerata</taxon>
        <taxon>Arachnida</taxon>
        <taxon>Acari</taxon>
        <taxon>Parasitiformes</taxon>
        <taxon>Mesostigmata</taxon>
        <taxon>Gamasina</taxon>
        <taxon>Phytoseioidea</taxon>
        <taxon>Phytoseiidae</taxon>
        <taxon>Typhlodrominae</taxon>
        <taxon>Galendromus</taxon>
    </lineage>
</organism>